<evidence type="ECO:0000256" key="4">
    <source>
        <dbReference type="ARBA" id="ARBA00022860"/>
    </source>
</evidence>
<evidence type="ECO:0000256" key="1">
    <source>
        <dbReference type="ARBA" id="ARBA00004496"/>
    </source>
</evidence>
<feature type="region of interest" description="Disordered" evidence="5">
    <location>
        <begin position="448"/>
        <end position="469"/>
    </location>
</feature>
<feature type="region of interest" description="Disordered" evidence="5">
    <location>
        <begin position="288"/>
        <end position="307"/>
    </location>
</feature>
<comment type="caution">
    <text evidence="6">The sequence shown here is derived from an EMBL/GenBank/DDBJ whole genome shotgun (WGS) entry which is preliminary data.</text>
</comment>
<keyword evidence="2" id="KW-0963">Cytoplasm</keyword>
<reference evidence="6" key="1">
    <citation type="submission" date="2023-10" db="EMBL/GenBank/DDBJ databases">
        <authorList>
            <person name="Chen Y."/>
            <person name="Shah S."/>
            <person name="Dougan E. K."/>
            <person name="Thang M."/>
            <person name="Chan C."/>
        </authorList>
    </citation>
    <scope>NUCLEOTIDE SEQUENCE [LARGE SCALE GENOMIC DNA]</scope>
</reference>
<organism evidence="6 7">
    <name type="scientific">Prorocentrum cordatum</name>
    <dbReference type="NCBI Taxonomy" id="2364126"/>
    <lineage>
        <taxon>Eukaryota</taxon>
        <taxon>Sar</taxon>
        <taxon>Alveolata</taxon>
        <taxon>Dinophyceae</taxon>
        <taxon>Prorocentrales</taxon>
        <taxon>Prorocentraceae</taxon>
        <taxon>Prorocentrum</taxon>
    </lineage>
</organism>
<keyword evidence="4" id="KW-0112">Calmodulin-binding</keyword>
<feature type="region of interest" description="Disordered" evidence="5">
    <location>
        <begin position="608"/>
        <end position="627"/>
    </location>
</feature>
<gene>
    <name evidence="6" type="ORF">PCOR1329_LOCUS28724</name>
</gene>
<dbReference type="InterPro" id="IPR051185">
    <property type="entry name" value="ASPM"/>
</dbReference>
<dbReference type="Gene3D" id="1.20.5.190">
    <property type="match status" value="5"/>
</dbReference>
<dbReference type="Pfam" id="PF00612">
    <property type="entry name" value="IQ"/>
    <property type="match status" value="11"/>
</dbReference>
<evidence type="ECO:0000313" key="7">
    <source>
        <dbReference type="Proteomes" id="UP001189429"/>
    </source>
</evidence>
<dbReference type="EMBL" id="CAUYUJ010010658">
    <property type="protein sequence ID" value="CAK0829940.1"/>
    <property type="molecule type" value="Genomic_DNA"/>
</dbReference>
<protein>
    <submittedName>
        <fullName evidence="6">Uncharacterized protein</fullName>
    </submittedName>
</protein>
<dbReference type="Proteomes" id="UP001189429">
    <property type="component" value="Unassembled WGS sequence"/>
</dbReference>
<sequence length="945" mass="93431">MPRGHRSRPAREPPAAPEVAAAAPQPEPLTVGARLDQSAALSTPPRLAFGLGAPPAMRASGVGASMLCGPMIMPGRAGPSPSLAELYGEEAARPLGASAARASEDTQVAAAQEAAATVIQAAFRGHAVRAPCPAREPPAAPEVAAAAPQPEPLTVGARLDQSAALSTPPRLAFGLGAPPAMRASGVGASMLCGPMIMPGRAGPSPSLAELYGEEAARPLGASAARALEDTQVAAAQEAAATQIQAAFRGHAARAPCAARGAEAGCAERREAAEAAATVIQAAFRGHAVRESRPAREPPAAPEVAAAAPQPEPLTVGARLDQSAAVSTPPRLAFGLGTPPALRASGVGAPVLCGPMIMPGRAGPSPSLAELYGEEAARPLGASAARALEDTQVAAAQEAAATVIQAAFRGHAARAPCAARGAEAGCAERREAAEAAAIAIQAAFRGHAVRESRPAREPPAAPEAAAAAPQPEPLTVGARLDQSAAVSTPPRLAFGLGTPPALRASGVGASMLCGPMIMPGRAGPSPSLAELYGEEAARPLGASAARASEDTQVAAAQEAAATQIQAAFRGHAARAPCAARGAEAGCAERREAAEAAATVIQAAFRGHAVRESRPAREPPAAPEVAAAAPQPEPLTVGARLDQSAAVSTPPRLAFGLGAPPALRASGVGAPVLCGPMIMPGRAGPSPSLAELYGEEAARPLGASAARALEDTQVAAAQEAAATQIQAAFRGHAARAPCAARGAEAGCAERREAAEAAATVIQAAFRGHAVRESRPAREPPAAPEVAAAAPQPEPLTVGARLDQSAAVSTPPRLAFGLGTPPALRASGVGAPVLCGPMIMPGRAGPSPSLAELYGEEAARPLGASAARGSEDTQVAAAQEAAATVIQAAFRGHAARAPCAARGAEAGCAERREAAAAAAIAIQAAFRGHAVREAGLAGGSAHGSCSPA</sequence>
<evidence type="ECO:0000256" key="2">
    <source>
        <dbReference type="ARBA" id="ARBA00022490"/>
    </source>
</evidence>
<dbReference type="InterPro" id="IPR000048">
    <property type="entry name" value="IQ_motif_EF-hand-BS"/>
</dbReference>
<evidence type="ECO:0000313" key="6">
    <source>
        <dbReference type="EMBL" id="CAK0829940.1"/>
    </source>
</evidence>
<dbReference type="PROSITE" id="PS50096">
    <property type="entry name" value="IQ"/>
    <property type="match status" value="11"/>
</dbReference>
<keyword evidence="3" id="KW-0677">Repeat</keyword>
<evidence type="ECO:0000256" key="3">
    <source>
        <dbReference type="ARBA" id="ARBA00022737"/>
    </source>
</evidence>
<accession>A0ABN9SD75</accession>
<feature type="region of interest" description="Disordered" evidence="5">
    <location>
        <begin position="1"/>
        <end position="37"/>
    </location>
</feature>
<feature type="non-terminal residue" evidence="6">
    <location>
        <position position="945"/>
    </location>
</feature>
<name>A0ABN9SD75_9DINO</name>
<proteinExistence type="predicted"/>
<keyword evidence="7" id="KW-1185">Reference proteome</keyword>
<dbReference type="SMART" id="SM00015">
    <property type="entry name" value="IQ"/>
    <property type="match status" value="11"/>
</dbReference>
<comment type="subcellular location">
    <subcellularLocation>
        <location evidence="1">Cytoplasm</location>
    </subcellularLocation>
</comment>
<evidence type="ECO:0000256" key="5">
    <source>
        <dbReference type="SAM" id="MobiDB-lite"/>
    </source>
</evidence>
<feature type="region of interest" description="Disordered" evidence="5">
    <location>
        <begin position="767"/>
        <end position="789"/>
    </location>
</feature>
<dbReference type="PANTHER" id="PTHR22706:SF1">
    <property type="entry name" value="ASSEMBLY FACTOR FOR SPINDLE MICROTUBULES"/>
    <property type="match status" value="1"/>
</dbReference>
<dbReference type="PANTHER" id="PTHR22706">
    <property type="entry name" value="ASSEMBLY FACTOR FOR SPINDLE MICROTUBULES"/>
    <property type="match status" value="1"/>
</dbReference>